<gene>
    <name evidence="1" type="ORF">METZ01_LOCUS245147</name>
</gene>
<reference evidence="1" key="1">
    <citation type="submission" date="2018-05" db="EMBL/GenBank/DDBJ databases">
        <authorList>
            <person name="Lanie J.A."/>
            <person name="Ng W.-L."/>
            <person name="Kazmierczak K.M."/>
            <person name="Andrzejewski T.M."/>
            <person name="Davidsen T.M."/>
            <person name="Wayne K.J."/>
            <person name="Tettelin H."/>
            <person name="Glass J.I."/>
            <person name="Rusch D."/>
            <person name="Podicherti R."/>
            <person name="Tsui H.-C.T."/>
            <person name="Winkler M.E."/>
        </authorList>
    </citation>
    <scope>NUCLEOTIDE SEQUENCE</scope>
</reference>
<organism evidence="1">
    <name type="scientific">marine metagenome</name>
    <dbReference type="NCBI Taxonomy" id="408172"/>
    <lineage>
        <taxon>unclassified sequences</taxon>
        <taxon>metagenomes</taxon>
        <taxon>ecological metagenomes</taxon>
    </lineage>
</organism>
<protein>
    <recommendedName>
        <fullName evidence="2">ABC transporter domain-containing protein</fullName>
    </recommendedName>
</protein>
<dbReference type="EMBL" id="UINC01064033">
    <property type="protein sequence ID" value="SVB92293.1"/>
    <property type="molecule type" value="Genomic_DNA"/>
</dbReference>
<name>A0A382I0B1_9ZZZZ</name>
<sequence>MDICFTNLTHCYGDTTALDDLSFDVPSGSFVVIVGPSHAG</sequence>
<dbReference type="InterPro" id="IPR027417">
    <property type="entry name" value="P-loop_NTPase"/>
</dbReference>
<dbReference type="AlphaFoldDB" id="A0A382I0B1"/>
<evidence type="ECO:0000313" key="1">
    <source>
        <dbReference type="EMBL" id="SVB92293.1"/>
    </source>
</evidence>
<accession>A0A382I0B1</accession>
<feature type="non-terminal residue" evidence="1">
    <location>
        <position position="40"/>
    </location>
</feature>
<dbReference type="Gene3D" id="3.40.50.300">
    <property type="entry name" value="P-loop containing nucleotide triphosphate hydrolases"/>
    <property type="match status" value="1"/>
</dbReference>
<evidence type="ECO:0008006" key="2">
    <source>
        <dbReference type="Google" id="ProtNLM"/>
    </source>
</evidence>
<proteinExistence type="predicted"/>
<dbReference type="SUPFAM" id="SSF52540">
    <property type="entry name" value="P-loop containing nucleoside triphosphate hydrolases"/>
    <property type="match status" value="1"/>
</dbReference>